<name>A0A226D8F4_FOLCA</name>
<organism evidence="3 4">
    <name type="scientific">Folsomia candida</name>
    <name type="common">Springtail</name>
    <dbReference type="NCBI Taxonomy" id="158441"/>
    <lineage>
        <taxon>Eukaryota</taxon>
        <taxon>Metazoa</taxon>
        <taxon>Ecdysozoa</taxon>
        <taxon>Arthropoda</taxon>
        <taxon>Hexapoda</taxon>
        <taxon>Collembola</taxon>
        <taxon>Entomobryomorpha</taxon>
        <taxon>Isotomoidea</taxon>
        <taxon>Isotomidae</taxon>
        <taxon>Proisotominae</taxon>
        <taxon>Folsomia</taxon>
    </lineage>
</organism>
<sequence length="410" mass="47650">MHLLKFADDMVIVAPSQRALQLKINQLEKFCRENCLIVNLTKTQVVVFRRGGRLPKDIIFTYKGLPIKIVNEYTYLGVTFSSSCLFRKAAEKFKTKGMSALGSLWPILFKGKVENWDSHYQLFSSIAMSTVLYASHIWGYPYADIIEQVQTRFLKRIFHLDNRVANYAIRMETSCTKLLSKIAKQMINFYIKVQLMDESRIAYKCMKALLVHLKPGQELNKYNWTSYIRDILAVSNSQDLMMKPGAILSEKQRILLDFTDFLRNNDTMRAQSSLKHHYCHSLQEENRLINLVNMPLAKLRLVAQTRLNNGRFYFRRHQTILGASPYRHPVQQPEPESGSGLLRLYHRPDRRPDRARKPESGRGPGRLRLPHRPDHPRVMREQMSGKVLLLERPGALFTFQATLMSRLHGI</sequence>
<keyword evidence="4" id="KW-1185">Reference proteome</keyword>
<dbReference type="Proteomes" id="UP000198287">
    <property type="component" value="Unassembled WGS sequence"/>
</dbReference>
<feature type="region of interest" description="Disordered" evidence="1">
    <location>
        <begin position="324"/>
        <end position="379"/>
    </location>
</feature>
<feature type="compositionally biased region" description="Basic and acidic residues" evidence="1">
    <location>
        <begin position="346"/>
        <end position="360"/>
    </location>
</feature>
<evidence type="ECO:0000259" key="2">
    <source>
        <dbReference type="PROSITE" id="PS50878"/>
    </source>
</evidence>
<accession>A0A226D8F4</accession>
<protein>
    <recommendedName>
        <fullName evidence="2">Reverse transcriptase domain-containing protein</fullName>
    </recommendedName>
</protein>
<dbReference type="EMBL" id="LNIX01000030">
    <property type="protein sequence ID" value="OXA41158.1"/>
    <property type="molecule type" value="Genomic_DNA"/>
</dbReference>
<gene>
    <name evidence="3" type="ORF">Fcan01_23922</name>
</gene>
<feature type="domain" description="Reverse transcriptase" evidence="2">
    <location>
        <begin position="1"/>
        <end position="67"/>
    </location>
</feature>
<reference evidence="3 4" key="1">
    <citation type="submission" date="2015-12" db="EMBL/GenBank/DDBJ databases">
        <title>The genome of Folsomia candida.</title>
        <authorList>
            <person name="Faddeeva A."/>
            <person name="Derks M.F."/>
            <person name="Anvar Y."/>
            <person name="Smit S."/>
            <person name="Van Straalen N."/>
            <person name="Roelofs D."/>
        </authorList>
    </citation>
    <scope>NUCLEOTIDE SEQUENCE [LARGE SCALE GENOMIC DNA]</scope>
    <source>
        <strain evidence="3 4">VU population</strain>
        <tissue evidence="3">Whole body</tissue>
    </source>
</reference>
<evidence type="ECO:0000256" key="1">
    <source>
        <dbReference type="SAM" id="MobiDB-lite"/>
    </source>
</evidence>
<dbReference type="InterPro" id="IPR000477">
    <property type="entry name" value="RT_dom"/>
</dbReference>
<evidence type="ECO:0000313" key="4">
    <source>
        <dbReference type="Proteomes" id="UP000198287"/>
    </source>
</evidence>
<comment type="caution">
    <text evidence="3">The sequence shown here is derived from an EMBL/GenBank/DDBJ whole genome shotgun (WGS) entry which is preliminary data.</text>
</comment>
<dbReference type="AlphaFoldDB" id="A0A226D8F4"/>
<dbReference type="PANTHER" id="PTHR47027">
    <property type="entry name" value="REVERSE TRANSCRIPTASE DOMAIN-CONTAINING PROTEIN"/>
    <property type="match status" value="1"/>
</dbReference>
<dbReference type="Pfam" id="PF00078">
    <property type="entry name" value="RVT_1"/>
    <property type="match status" value="1"/>
</dbReference>
<dbReference type="PROSITE" id="PS50878">
    <property type="entry name" value="RT_POL"/>
    <property type="match status" value="1"/>
</dbReference>
<dbReference type="PANTHER" id="PTHR47027:SF20">
    <property type="entry name" value="REVERSE TRANSCRIPTASE-LIKE PROTEIN WITH RNA-DIRECTED DNA POLYMERASE DOMAIN"/>
    <property type="match status" value="1"/>
</dbReference>
<proteinExistence type="predicted"/>
<evidence type="ECO:0000313" key="3">
    <source>
        <dbReference type="EMBL" id="OXA41158.1"/>
    </source>
</evidence>